<feature type="compositionally biased region" description="Basic and acidic residues" evidence="1">
    <location>
        <begin position="1"/>
        <end position="11"/>
    </location>
</feature>
<dbReference type="InterPro" id="IPR003737">
    <property type="entry name" value="GlcNAc_PI_deacetylase-related"/>
</dbReference>
<name>A0ABS1E394_RUBGE</name>
<feature type="compositionally biased region" description="Basic residues" evidence="1">
    <location>
        <begin position="62"/>
        <end position="72"/>
    </location>
</feature>
<sequence length="447" mass="50493">MSRGDGHEKPRSLAPPCRAPDLPDERFRHRLACHDAVPDPPERRLRPRPRPRLAERRPPAGRWRRRRRRPAHRPADRQRQRRLRRRHAPAAGLRLGRAAGRRRRAAPHAQARRRAAPGPARPGPRDRRLPWWRRRLLLRARRARARPRRQAGDADHLVRLGANALQLGFRARAARRRRLARGAPLRLWPQRERLARHHEPGQPRAREPLRRGAGVRWLPPSGPGLVVSPHLDDAVFGCGGWLASRPGSVVATVFAGVPDDPSRATDWDRRCGFTSAGEAVAVRLDEDRRALARLGAEPRWLAFTDSQYGQEPTRADVAQALRALLERENPRWLLLPLGLFHSDHRLVHEAAVDAFAGRGDGLDLVFWEDALYRGMPGVLQARLAELLAAGQVGTPLFDAPPNSATLAAKRKAVSAYASQLRAFGQHGVDDVDRPERYWRFAPPEQQP</sequence>
<feature type="region of interest" description="Disordered" evidence="1">
    <location>
        <begin position="1"/>
        <end position="127"/>
    </location>
</feature>
<reference evidence="2" key="1">
    <citation type="submission" date="2017-08" db="EMBL/GenBank/DDBJ databases">
        <authorList>
            <person name="Imhoff J.F."/>
            <person name="Rahn T."/>
            <person name="Kuenzel S."/>
            <person name="Neulinger S.C."/>
        </authorList>
    </citation>
    <scope>NUCLEOTIDE SEQUENCE</scope>
    <source>
        <strain evidence="2">IM 151</strain>
    </source>
</reference>
<evidence type="ECO:0000313" key="3">
    <source>
        <dbReference type="Proteomes" id="UP001041814"/>
    </source>
</evidence>
<comment type="caution">
    <text evidence="2">The sequence shown here is derived from an EMBL/GenBank/DDBJ whole genome shotgun (WGS) entry which is preliminary data.</text>
</comment>
<dbReference type="SUPFAM" id="SSF102588">
    <property type="entry name" value="LmbE-like"/>
    <property type="match status" value="1"/>
</dbReference>
<keyword evidence="3" id="KW-1185">Reference proteome</keyword>
<dbReference type="EMBL" id="NRRU01000170">
    <property type="protein sequence ID" value="MBK1715876.1"/>
    <property type="molecule type" value="Genomic_DNA"/>
</dbReference>
<feature type="compositionally biased region" description="Basic residues" evidence="1">
    <location>
        <begin position="99"/>
        <end position="115"/>
    </location>
</feature>
<protein>
    <recommendedName>
        <fullName evidence="4">PIG-L family deacetylase</fullName>
    </recommendedName>
</protein>
<accession>A0ABS1E394</accession>
<feature type="compositionally biased region" description="Low complexity" evidence="1">
    <location>
        <begin position="89"/>
        <end position="98"/>
    </location>
</feature>
<gene>
    <name evidence="2" type="ORF">CKO43_24315</name>
</gene>
<proteinExistence type="predicted"/>
<organism evidence="2 3">
    <name type="scientific">Rubrivivax gelatinosus</name>
    <name type="common">Rhodocyclus gelatinosus</name>
    <name type="synonym">Rhodopseudomonas gelatinosa</name>
    <dbReference type="NCBI Taxonomy" id="28068"/>
    <lineage>
        <taxon>Bacteria</taxon>
        <taxon>Pseudomonadati</taxon>
        <taxon>Pseudomonadota</taxon>
        <taxon>Betaproteobacteria</taxon>
        <taxon>Burkholderiales</taxon>
        <taxon>Sphaerotilaceae</taxon>
        <taxon>Rubrivivax</taxon>
    </lineage>
</organism>
<feature type="compositionally biased region" description="Basic residues" evidence="1">
    <location>
        <begin position="79"/>
        <end position="88"/>
    </location>
</feature>
<dbReference type="Gene3D" id="3.40.50.10320">
    <property type="entry name" value="LmbE-like"/>
    <property type="match status" value="1"/>
</dbReference>
<evidence type="ECO:0008006" key="4">
    <source>
        <dbReference type="Google" id="ProtNLM"/>
    </source>
</evidence>
<reference evidence="2" key="2">
    <citation type="journal article" date="2020" name="Microorganisms">
        <title>Osmotic Adaptation and Compatible Solute Biosynthesis of Phototrophic Bacteria as Revealed from Genome Analyses.</title>
        <authorList>
            <person name="Imhoff J.F."/>
            <person name="Rahn T."/>
            <person name="Kunzel S."/>
            <person name="Keller A."/>
            <person name="Neulinger S.C."/>
        </authorList>
    </citation>
    <scope>NUCLEOTIDE SEQUENCE</scope>
    <source>
        <strain evidence="2">IM 151</strain>
    </source>
</reference>
<evidence type="ECO:0000313" key="2">
    <source>
        <dbReference type="EMBL" id="MBK1715876.1"/>
    </source>
</evidence>
<feature type="compositionally biased region" description="Basic and acidic residues" evidence="1">
    <location>
        <begin position="21"/>
        <end position="44"/>
    </location>
</feature>
<dbReference type="Pfam" id="PF02585">
    <property type="entry name" value="PIG-L"/>
    <property type="match status" value="1"/>
</dbReference>
<evidence type="ECO:0000256" key="1">
    <source>
        <dbReference type="SAM" id="MobiDB-lite"/>
    </source>
</evidence>
<dbReference type="InterPro" id="IPR024078">
    <property type="entry name" value="LmbE-like_dom_sf"/>
</dbReference>
<dbReference type="Proteomes" id="UP001041814">
    <property type="component" value="Unassembled WGS sequence"/>
</dbReference>